<dbReference type="InterPro" id="IPR045584">
    <property type="entry name" value="Pilin-like"/>
</dbReference>
<keyword evidence="1" id="KW-0472">Membrane</keyword>
<sequence>MPATLHPPPLMVPLNDLVETRPVAPSTCSRVGLADAKRDRGFTLVEILVVIIIIGILAAVAIPVFLSQRQKAADASIKSDLRTVTGTVLAIEAASTPLTKQAIIDAGVRLSPGVRIDIYAHGSEHHCLLGTKISGVNPTQNWVSTTDGGFNTSLSACAGVSLITLP</sequence>
<dbReference type="PROSITE" id="PS00409">
    <property type="entry name" value="PROKAR_NTER_METHYL"/>
    <property type="match status" value="1"/>
</dbReference>
<dbReference type="Pfam" id="PF07963">
    <property type="entry name" value="N_methyl"/>
    <property type="match status" value="1"/>
</dbReference>
<feature type="transmembrane region" description="Helical" evidence="1">
    <location>
        <begin position="47"/>
        <end position="66"/>
    </location>
</feature>
<dbReference type="NCBIfam" id="TIGR02532">
    <property type="entry name" value="IV_pilin_GFxxxE"/>
    <property type="match status" value="1"/>
</dbReference>
<gene>
    <name evidence="2" type="ORF">FB461_0969</name>
</gene>
<dbReference type="PANTHER" id="PTHR30093">
    <property type="entry name" value="GENERAL SECRETION PATHWAY PROTEIN G"/>
    <property type="match status" value="1"/>
</dbReference>
<dbReference type="Proteomes" id="UP000315389">
    <property type="component" value="Unassembled WGS sequence"/>
</dbReference>
<reference evidence="2 3" key="1">
    <citation type="submission" date="2019-06" db="EMBL/GenBank/DDBJ databases">
        <title>Sequencing the genomes of 1000 actinobacteria strains.</title>
        <authorList>
            <person name="Klenk H.-P."/>
        </authorList>
    </citation>
    <scope>NUCLEOTIDE SEQUENCE [LARGE SCALE GENOMIC DNA]</scope>
    <source>
        <strain evidence="2 3">DSM 4813</strain>
    </source>
</reference>
<dbReference type="RefSeq" id="WP_246046017.1">
    <property type="nucleotide sequence ID" value="NZ_BAAASV010000003.1"/>
</dbReference>
<dbReference type="Gene3D" id="3.30.700.10">
    <property type="entry name" value="Glycoprotein, Type 4 Pilin"/>
    <property type="match status" value="1"/>
</dbReference>
<name>A0A542ZVS2_RARFA</name>
<dbReference type="InterPro" id="IPR012902">
    <property type="entry name" value="N_methyl_site"/>
</dbReference>
<keyword evidence="3" id="KW-1185">Reference proteome</keyword>
<dbReference type="SUPFAM" id="SSF54523">
    <property type="entry name" value="Pili subunits"/>
    <property type="match status" value="1"/>
</dbReference>
<protein>
    <submittedName>
        <fullName evidence="2">Prepilin-type N-terminal cleavage/methylation domain-containing protein</fullName>
    </submittedName>
</protein>
<dbReference type="EMBL" id="VFOS01000001">
    <property type="protein sequence ID" value="TQL64465.1"/>
    <property type="molecule type" value="Genomic_DNA"/>
</dbReference>
<comment type="caution">
    <text evidence="2">The sequence shown here is derived from an EMBL/GenBank/DDBJ whole genome shotgun (WGS) entry which is preliminary data.</text>
</comment>
<evidence type="ECO:0000256" key="1">
    <source>
        <dbReference type="SAM" id="Phobius"/>
    </source>
</evidence>
<evidence type="ECO:0000313" key="3">
    <source>
        <dbReference type="Proteomes" id="UP000315389"/>
    </source>
</evidence>
<organism evidence="2 3">
    <name type="scientific">Rarobacter faecitabidus</name>
    <dbReference type="NCBI Taxonomy" id="13243"/>
    <lineage>
        <taxon>Bacteria</taxon>
        <taxon>Bacillati</taxon>
        <taxon>Actinomycetota</taxon>
        <taxon>Actinomycetes</taxon>
        <taxon>Micrococcales</taxon>
        <taxon>Rarobacteraceae</taxon>
        <taxon>Rarobacter</taxon>
    </lineage>
</organism>
<accession>A0A542ZVS2</accession>
<dbReference type="AlphaFoldDB" id="A0A542ZVS2"/>
<keyword evidence="1" id="KW-0812">Transmembrane</keyword>
<evidence type="ECO:0000313" key="2">
    <source>
        <dbReference type="EMBL" id="TQL64465.1"/>
    </source>
</evidence>
<keyword evidence="1" id="KW-1133">Transmembrane helix</keyword>
<proteinExistence type="predicted"/>